<dbReference type="EMBL" id="LXQA011456749">
    <property type="protein sequence ID" value="MCI97868.1"/>
    <property type="molecule type" value="Genomic_DNA"/>
</dbReference>
<keyword evidence="2" id="KW-1185">Reference proteome</keyword>
<reference evidence="1 2" key="1">
    <citation type="journal article" date="2018" name="Front. Plant Sci.">
        <title>Red Clover (Trifolium pratense) and Zigzag Clover (T. medium) - A Picture of Genomic Similarities and Differences.</title>
        <authorList>
            <person name="Dluhosova J."/>
            <person name="Istvanek J."/>
            <person name="Nedelnik J."/>
            <person name="Repkova J."/>
        </authorList>
    </citation>
    <scope>NUCLEOTIDE SEQUENCE [LARGE SCALE GENOMIC DNA]</scope>
    <source>
        <strain evidence="2">cv. 10/8</strain>
        <tissue evidence="1">Leaf</tissue>
    </source>
</reference>
<sequence>MSAAELEKSKEQLAELLEK</sequence>
<feature type="non-terminal residue" evidence="1">
    <location>
        <position position="19"/>
    </location>
</feature>
<protein>
    <submittedName>
        <fullName evidence="1">Uncharacterized protein</fullName>
    </submittedName>
</protein>
<name>A0A392WB13_9FABA</name>
<evidence type="ECO:0000313" key="2">
    <source>
        <dbReference type="Proteomes" id="UP000265520"/>
    </source>
</evidence>
<evidence type="ECO:0000313" key="1">
    <source>
        <dbReference type="EMBL" id="MCI97868.1"/>
    </source>
</evidence>
<proteinExistence type="predicted"/>
<comment type="caution">
    <text evidence="1">The sequence shown here is derived from an EMBL/GenBank/DDBJ whole genome shotgun (WGS) entry which is preliminary data.</text>
</comment>
<accession>A0A392WB13</accession>
<dbReference type="AlphaFoldDB" id="A0A392WB13"/>
<organism evidence="1 2">
    <name type="scientific">Trifolium medium</name>
    <dbReference type="NCBI Taxonomy" id="97028"/>
    <lineage>
        <taxon>Eukaryota</taxon>
        <taxon>Viridiplantae</taxon>
        <taxon>Streptophyta</taxon>
        <taxon>Embryophyta</taxon>
        <taxon>Tracheophyta</taxon>
        <taxon>Spermatophyta</taxon>
        <taxon>Magnoliopsida</taxon>
        <taxon>eudicotyledons</taxon>
        <taxon>Gunneridae</taxon>
        <taxon>Pentapetalae</taxon>
        <taxon>rosids</taxon>
        <taxon>fabids</taxon>
        <taxon>Fabales</taxon>
        <taxon>Fabaceae</taxon>
        <taxon>Papilionoideae</taxon>
        <taxon>50 kb inversion clade</taxon>
        <taxon>NPAAA clade</taxon>
        <taxon>Hologalegina</taxon>
        <taxon>IRL clade</taxon>
        <taxon>Trifolieae</taxon>
        <taxon>Trifolium</taxon>
    </lineage>
</organism>
<dbReference type="Proteomes" id="UP000265520">
    <property type="component" value="Unassembled WGS sequence"/>
</dbReference>